<feature type="domain" description="Metaxin glutathione S-transferase" evidence="3">
    <location>
        <begin position="206"/>
        <end position="251"/>
    </location>
</feature>
<accession>A0A084QV72</accession>
<dbReference type="PANTHER" id="PTHR12289:SF41">
    <property type="entry name" value="FAILED AXON CONNECTIONS-RELATED"/>
    <property type="match status" value="1"/>
</dbReference>
<comment type="similarity">
    <text evidence="1">Belongs to the FAX family.</text>
</comment>
<dbReference type="STRING" id="1283841.A0A084QV72"/>
<evidence type="ECO:0000256" key="2">
    <source>
        <dbReference type="ARBA" id="ARBA00007409"/>
    </source>
</evidence>
<dbReference type="AlphaFoldDB" id="A0A084QV72"/>
<organism evidence="5 6">
    <name type="scientific">Stachybotrys chlorohalonatus (strain IBT 40285)</name>
    <dbReference type="NCBI Taxonomy" id="1283841"/>
    <lineage>
        <taxon>Eukaryota</taxon>
        <taxon>Fungi</taxon>
        <taxon>Dikarya</taxon>
        <taxon>Ascomycota</taxon>
        <taxon>Pezizomycotina</taxon>
        <taxon>Sordariomycetes</taxon>
        <taxon>Hypocreomycetidae</taxon>
        <taxon>Hypocreales</taxon>
        <taxon>Stachybotryaceae</taxon>
        <taxon>Stachybotrys</taxon>
    </lineage>
</organism>
<dbReference type="InterPro" id="IPR050931">
    <property type="entry name" value="Mito_Protein_Transport_Metaxin"/>
</dbReference>
<proteinExistence type="inferred from homology"/>
<dbReference type="Pfam" id="PF17172">
    <property type="entry name" value="GST_N_4"/>
    <property type="match status" value="1"/>
</dbReference>
<name>A0A084QV72_STAC4</name>
<dbReference type="InterPro" id="IPR026928">
    <property type="entry name" value="FAX/IsoI-like"/>
</dbReference>
<dbReference type="GO" id="GO:0005737">
    <property type="term" value="C:cytoplasm"/>
    <property type="evidence" value="ECO:0007669"/>
    <property type="project" value="TreeGrafter"/>
</dbReference>
<evidence type="ECO:0008006" key="7">
    <source>
        <dbReference type="Google" id="ProtNLM"/>
    </source>
</evidence>
<dbReference type="OrthoDB" id="5809458at2759"/>
<reference evidence="5 6" key="1">
    <citation type="journal article" date="2014" name="BMC Genomics">
        <title>Comparative genome sequencing reveals chemotype-specific gene clusters in the toxigenic black mold Stachybotrys.</title>
        <authorList>
            <person name="Semeiks J."/>
            <person name="Borek D."/>
            <person name="Otwinowski Z."/>
            <person name="Grishin N.V."/>
        </authorList>
    </citation>
    <scope>NUCLEOTIDE SEQUENCE [LARGE SCALE GENOMIC DNA]</scope>
    <source>
        <strain evidence="5 6">IBT 40285</strain>
    </source>
</reference>
<dbReference type="SFLD" id="SFLDS00019">
    <property type="entry name" value="Glutathione_Transferase_(cytos"/>
    <property type="match status" value="1"/>
</dbReference>
<dbReference type="InterPro" id="IPR012336">
    <property type="entry name" value="Thioredoxin-like_fold"/>
</dbReference>
<dbReference type="Proteomes" id="UP000028524">
    <property type="component" value="Unassembled WGS sequence"/>
</dbReference>
<protein>
    <recommendedName>
        <fullName evidence="7">Thioredoxin-like fold domain-containing protein</fullName>
    </recommendedName>
</protein>
<evidence type="ECO:0000256" key="1">
    <source>
        <dbReference type="ARBA" id="ARBA00006475"/>
    </source>
</evidence>
<dbReference type="EMBL" id="KL660084">
    <property type="protein sequence ID" value="KFA67857.1"/>
    <property type="molecule type" value="Genomic_DNA"/>
</dbReference>
<dbReference type="SFLD" id="SFLDG01200">
    <property type="entry name" value="SUF1.1"/>
    <property type="match status" value="1"/>
</dbReference>
<feature type="domain" description="Thioredoxin-like fold" evidence="4">
    <location>
        <begin position="25"/>
        <end position="125"/>
    </location>
</feature>
<dbReference type="OMA" id="MEYAERI"/>
<dbReference type="CDD" id="cd03193">
    <property type="entry name" value="GST_C_Metaxin"/>
    <property type="match status" value="1"/>
</dbReference>
<comment type="similarity">
    <text evidence="2">Belongs to the GST superfamily.</text>
</comment>
<dbReference type="PANTHER" id="PTHR12289">
    <property type="entry name" value="METAXIN RELATED"/>
    <property type="match status" value="1"/>
</dbReference>
<dbReference type="InParanoid" id="A0A084QV72"/>
<dbReference type="InterPro" id="IPR040079">
    <property type="entry name" value="Glutathione_S-Trfase"/>
</dbReference>
<evidence type="ECO:0000259" key="4">
    <source>
        <dbReference type="Pfam" id="PF17172"/>
    </source>
</evidence>
<evidence type="ECO:0000313" key="6">
    <source>
        <dbReference type="Proteomes" id="UP000028524"/>
    </source>
</evidence>
<dbReference type="SFLD" id="SFLDG01180">
    <property type="entry name" value="SUF1"/>
    <property type="match status" value="1"/>
</dbReference>
<keyword evidence="6" id="KW-1185">Reference proteome</keyword>
<evidence type="ECO:0000313" key="5">
    <source>
        <dbReference type="EMBL" id="KFA67857.1"/>
    </source>
</evidence>
<sequence>MTNSEIESLILYRGFPANGAYTWSPFVNKLEARLRFEGVGYKAGAGSPRDAPRGKIPYLTIQRSTSAPQSLGDTDLIIRALVGEGILTDLNSKLSAVERAHSLGLKAVLEDRVYFYTVREKWVDNYYAMRAGVLASVPWPMQIPVGALVYRSVTTMLHGQGTGRLSAEEVKTLSEEAWESIDAIISEARARSSGTVQSREPFWALGGEQPTEVDATIYGFITSSLACDLASPVTKRVVKSHSALVDYAERIHDRFFPDYTKWN</sequence>
<gene>
    <name evidence="5" type="ORF">S40285_08782</name>
</gene>
<dbReference type="HOGENOM" id="CLU_044137_1_2_1"/>
<evidence type="ECO:0000259" key="3">
    <source>
        <dbReference type="Pfam" id="PF17171"/>
    </source>
</evidence>
<dbReference type="Pfam" id="PF17171">
    <property type="entry name" value="GST_C_6"/>
    <property type="match status" value="1"/>
</dbReference>
<dbReference type="InterPro" id="IPR033468">
    <property type="entry name" value="Metaxin_GST"/>
</dbReference>